<organism evidence="1 2">
    <name type="scientific">Rhamnusium bicolor</name>
    <dbReference type="NCBI Taxonomy" id="1586634"/>
    <lineage>
        <taxon>Eukaryota</taxon>
        <taxon>Metazoa</taxon>
        <taxon>Ecdysozoa</taxon>
        <taxon>Arthropoda</taxon>
        <taxon>Hexapoda</taxon>
        <taxon>Insecta</taxon>
        <taxon>Pterygota</taxon>
        <taxon>Neoptera</taxon>
        <taxon>Endopterygota</taxon>
        <taxon>Coleoptera</taxon>
        <taxon>Polyphaga</taxon>
        <taxon>Cucujiformia</taxon>
        <taxon>Chrysomeloidea</taxon>
        <taxon>Cerambycidae</taxon>
        <taxon>Lepturinae</taxon>
        <taxon>Rhagiini</taxon>
        <taxon>Rhamnusium</taxon>
    </lineage>
</organism>
<proteinExistence type="predicted"/>
<evidence type="ECO:0000313" key="1">
    <source>
        <dbReference type="EMBL" id="KAJ8966611.1"/>
    </source>
</evidence>
<accession>A0AAV8ZPB1</accession>
<comment type="caution">
    <text evidence="1">The sequence shown here is derived from an EMBL/GenBank/DDBJ whole genome shotgun (WGS) entry which is preliminary data.</text>
</comment>
<keyword evidence="2" id="KW-1185">Reference proteome</keyword>
<dbReference type="AlphaFoldDB" id="A0AAV8ZPB1"/>
<gene>
    <name evidence="1" type="ORF">NQ314_003419</name>
</gene>
<protein>
    <submittedName>
        <fullName evidence="1">Uncharacterized protein</fullName>
    </submittedName>
</protein>
<dbReference type="PANTHER" id="PTHR33480:SF1">
    <property type="entry name" value="TYR RECOMBINASE DOMAIN-CONTAINING PROTEIN"/>
    <property type="match status" value="1"/>
</dbReference>
<evidence type="ECO:0000313" key="2">
    <source>
        <dbReference type="Proteomes" id="UP001162156"/>
    </source>
</evidence>
<name>A0AAV8ZPB1_9CUCU</name>
<dbReference type="PANTHER" id="PTHR33480">
    <property type="entry name" value="SET DOMAIN-CONTAINING PROTEIN-RELATED"/>
    <property type="match status" value="1"/>
</dbReference>
<dbReference type="EMBL" id="JANEYF010000962">
    <property type="protein sequence ID" value="KAJ8966611.1"/>
    <property type="molecule type" value="Genomic_DNA"/>
</dbReference>
<dbReference type="Proteomes" id="UP001162156">
    <property type="component" value="Unassembled WGS sequence"/>
</dbReference>
<reference evidence="1" key="1">
    <citation type="journal article" date="2023" name="Insect Mol. Biol.">
        <title>Genome sequencing provides insights into the evolution of gene families encoding plant cell wall-degrading enzymes in longhorned beetles.</title>
        <authorList>
            <person name="Shin N.R."/>
            <person name="Okamura Y."/>
            <person name="Kirsch R."/>
            <person name="Pauchet Y."/>
        </authorList>
    </citation>
    <scope>NUCLEOTIDE SEQUENCE</scope>
    <source>
        <strain evidence="1">RBIC_L_NR</strain>
    </source>
</reference>
<sequence>MQQIDKEKNPEIYNSLSEEGKRAAHEYVRFSIREKLARGVPVLLHMEMKQCIDVILKHRENAGILPDNPYLFALPQSQKQLNTNF</sequence>